<comment type="similarity">
    <text evidence="2 13">Belongs to the amiloride-sensitive sodium channel (TC 1.A.6) family.</text>
</comment>
<dbReference type="PANTHER" id="PTHR11690:SF269">
    <property type="entry name" value="DEGENERIN-LIKE PROTEIN ASIC-2"/>
    <property type="match status" value="1"/>
</dbReference>
<evidence type="ECO:0000256" key="5">
    <source>
        <dbReference type="ARBA" id="ARBA00022692"/>
    </source>
</evidence>
<dbReference type="GO" id="GO:0015280">
    <property type="term" value="F:ligand-gated sodium channel activity"/>
    <property type="evidence" value="ECO:0007669"/>
    <property type="project" value="TreeGrafter"/>
</dbReference>
<keyword evidence="8 13" id="KW-0406">Ion transport</keyword>
<dbReference type="Proteomes" id="UP001432027">
    <property type="component" value="Unassembled WGS sequence"/>
</dbReference>
<feature type="non-terminal residue" evidence="14">
    <location>
        <position position="95"/>
    </location>
</feature>
<protein>
    <submittedName>
        <fullName evidence="14">Uncharacterized protein</fullName>
    </submittedName>
</protein>
<evidence type="ECO:0000313" key="15">
    <source>
        <dbReference type="Proteomes" id="UP001432027"/>
    </source>
</evidence>
<dbReference type="InterPro" id="IPR001873">
    <property type="entry name" value="ENaC"/>
</dbReference>
<feature type="non-terminal residue" evidence="14">
    <location>
        <position position="1"/>
    </location>
</feature>
<evidence type="ECO:0000256" key="8">
    <source>
        <dbReference type="ARBA" id="ARBA00023065"/>
    </source>
</evidence>
<evidence type="ECO:0000256" key="11">
    <source>
        <dbReference type="ARBA" id="ARBA00023201"/>
    </source>
</evidence>
<evidence type="ECO:0000256" key="3">
    <source>
        <dbReference type="ARBA" id="ARBA00022448"/>
    </source>
</evidence>
<evidence type="ECO:0000313" key="14">
    <source>
        <dbReference type="EMBL" id="GMS89968.1"/>
    </source>
</evidence>
<evidence type="ECO:0000256" key="1">
    <source>
        <dbReference type="ARBA" id="ARBA00004141"/>
    </source>
</evidence>
<evidence type="ECO:0000256" key="2">
    <source>
        <dbReference type="ARBA" id="ARBA00007193"/>
    </source>
</evidence>
<sequence>LGVGSQAFVAVSKNSSYSFQECQYQCLQKLAVDRCGCADPLYSKTGAEHLCTTSAEVDCLLNLTTGSAAARTEQGRKLCECPQDWSDTIFSTVIS</sequence>
<accession>A0AAV5TAX0</accession>
<name>A0AAV5TAX0_9BILA</name>
<gene>
    <name evidence="14" type="ORF">PENTCL1PPCAC_12143</name>
</gene>
<comment type="caution">
    <text evidence="14">The sequence shown here is derived from an EMBL/GenBank/DDBJ whole genome shotgun (WGS) entry which is preliminary data.</text>
</comment>
<keyword evidence="3 13" id="KW-0813">Transport</keyword>
<evidence type="ECO:0000256" key="12">
    <source>
        <dbReference type="ARBA" id="ARBA00023303"/>
    </source>
</evidence>
<keyword evidence="10" id="KW-0325">Glycoprotein</keyword>
<evidence type="ECO:0000256" key="6">
    <source>
        <dbReference type="ARBA" id="ARBA00022989"/>
    </source>
</evidence>
<dbReference type="Pfam" id="PF00858">
    <property type="entry name" value="ASC"/>
    <property type="match status" value="1"/>
</dbReference>
<reference evidence="14" key="1">
    <citation type="submission" date="2023-10" db="EMBL/GenBank/DDBJ databases">
        <title>Genome assembly of Pristionchus species.</title>
        <authorList>
            <person name="Yoshida K."/>
            <person name="Sommer R.J."/>
        </authorList>
    </citation>
    <scope>NUCLEOTIDE SEQUENCE</scope>
    <source>
        <strain evidence="14">RS0144</strain>
    </source>
</reference>
<evidence type="ECO:0000256" key="10">
    <source>
        <dbReference type="ARBA" id="ARBA00023180"/>
    </source>
</evidence>
<evidence type="ECO:0000256" key="7">
    <source>
        <dbReference type="ARBA" id="ARBA00023053"/>
    </source>
</evidence>
<comment type="subcellular location">
    <subcellularLocation>
        <location evidence="1">Membrane</location>
        <topology evidence="1">Multi-pass membrane protein</topology>
    </subcellularLocation>
</comment>
<keyword evidence="5 13" id="KW-0812">Transmembrane</keyword>
<keyword evidence="15" id="KW-1185">Reference proteome</keyword>
<keyword evidence="12 13" id="KW-0407">Ion channel</keyword>
<organism evidence="14 15">
    <name type="scientific">Pristionchus entomophagus</name>
    <dbReference type="NCBI Taxonomy" id="358040"/>
    <lineage>
        <taxon>Eukaryota</taxon>
        <taxon>Metazoa</taxon>
        <taxon>Ecdysozoa</taxon>
        <taxon>Nematoda</taxon>
        <taxon>Chromadorea</taxon>
        <taxon>Rhabditida</taxon>
        <taxon>Rhabditina</taxon>
        <taxon>Diplogasteromorpha</taxon>
        <taxon>Diplogasteroidea</taxon>
        <taxon>Neodiplogasteridae</taxon>
        <taxon>Pristionchus</taxon>
    </lineage>
</organism>
<keyword evidence="9" id="KW-0472">Membrane</keyword>
<evidence type="ECO:0000256" key="9">
    <source>
        <dbReference type="ARBA" id="ARBA00023136"/>
    </source>
</evidence>
<dbReference type="GO" id="GO:0005886">
    <property type="term" value="C:plasma membrane"/>
    <property type="evidence" value="ECO:0007669"/>
    <property type="project" value="TreeGrafter"/>
</dbReference>
<keyword evidence="11 13" id="KW-0739">Sodium transport</keyword>
<evidence type="ECO:0000256" key="4">
    <source>
        <dbReference type="ARBA" id="ARBA00022461"/>
    </source>
</evidence>
<dbReference type="EMBL" id="BTSX01000003">
    <property type="protein sequence ID" value="GMS89968.1"/>
    <property type="molecule type" value="Genomic_DNA"/>
</dbReference>
<dbReference type="AlphaFoldDB" id="A0AAV5TAX0"/>
<evidence type="ECO:0000256" key="13">
    <source>
        <dbReference type="RuleBase" id="RU000679"/>
    </source>
</evidence>
<dbReference type="PANTHER" id="PTHR11690">
    <property type="entry name" value="AMILORIDE-SENSITIVE SODIUM CHANNEL-RELATED"/>
    <property type="match status" value="1"/>
</dbReference>
<keyword evidence="4 13" id="KW-0894">Sodium channel</keyword>
<dbReference type="Gene3D" id="1.10.287.820">
    <property type="entry name" value="Acid-sensing ion channel domain"/>
    <property type="match status" value="1"/>
</dbReference>
<keyword evidence="7" id="KW-0915">Sodium</keyword>
<proteinExistence type="inferred from homology"/>
<keyword evidence="6" id="KW-1133">Transmembrane helix</keyword>